<dbReference type="KEGG" id="fal:FRAAL0129"/>
<name>Q0RUD2_FRAAA</name>
<dbReference type="GO" id="GO:0004641">
    <property type="term" value="F:phosphoribosylformylglycinamidine cyclo-ligase activity"/>
    <property type="evidence" value="ECO:0007669"/>
    <property type="project" value="UniProtKB-UniRule"/>
</dbReference>
<keyword evidence="12" id="KW-0658">Purine biosynthesis</keyword>
<keyword evidence="17" id="KW-1185">Reference proteome</keyword>
<comment type="pathway">
    <text evidence="1 12">Purine metabolism; IMP biosynthesis via de novo pathway; 5-amino-1-(5-phospho-D-ribosyl)imidazole from N(2)-formyl-N(1)-(5-phospho-D-ribosyl)glycinamide: step 2/2.</text>
</comment>
<evidence type="ECO:0000259" key="14">
    <source>
        <dbReference type="Pfam" id="PF00586"/>
    </source>
</evidence>
<sequence>MNGAERIPAEAAIPASTPSGASYRAAGVDVAAGDRAVELMRGHVARATRPEVVGSLGGFAGLFALDTARYRKPLLASSTDGVGTKIALARALDTHDTVGIDLVAMVVDDLVVCGAEPLFLLDYIACGALVPARIAEIVSGIAAGCEQAGAALVGGETAEHPGLMGSDDYDLAATGVGVVEADGVLGPERVRPGDVVVAMASSGIHSNGFSLVRHILFGPVDSGQPGGVSETAAAGLRSYVPALGDTLGRSLLTPTRIYARDCLALAAAVEVHAFAHITGGGLAANIARVIPAGLVATLDRASWAVPAIFGLLAERGAVAQSDMESTFNQGIGMVAVLPADVVPAALALLAEREVPSWVVGEIGAAADGNHPAGESDEREGAGVRQAAATGGPGVDAAPRARLIGRHPA</sequence>
<evidence type="ECO:0000256" key="1">
    <source>
        <dbReference type="ARBA" id="ARBA00004686"/>
    </source>
</evidence>
<keyword evidence="5 12" id="KW-0436">Ligase</keyword>
<dbReference type="EC" id="6.3.3.1" evidence="3 12"/>
<organism evidence="16 17">
    <name type="scientific">Frankia alni (strain DSM 45986 / CECT 9034 / ACN14a)</name>
    <dbReference type="NCBI Taxonomy" id="326424"/>
    <lineage>
        <taxon>Bacteria</taxon>
        <taxon>Bacillati</taxon>
        <taxon>Actinomycetota</taxon>
        <taxon>Actinomycetes</taxon>
        <taxon>Frankiales</taxon>
        <taxon>Frankiaceae</taxon>
        <taxon>Frankia</taxon>
    </lineage>
</organism>
<evidence type="ECO:0000256" key="7">
    <source>
        <dbReference type="ARBA" id="ARBA00022840"/>
    </source>
</evidence>
<evidence type="ECO:0000256" key="10">
    <source>
        <dbReference type="ARBA" id="ARBA00033093"/>
    </source>
</evidence>
<dbReference type="GO" id="GO:0046084">
    <property type="term" value="P:adenine biosynthetic process"/>
    <property type="evidence" value="ECO:0007669"/>
    <property type="project" value="TreeGrafter"/>
</dbReference>
<gene>
    <name evidence="12 16" type="primary">purM</name>
    <name evidence="16" type="ordered locus">FRAAL0129</name>
</gene>
<evidence type="ECO:0000313" key="17">
    <source>
        <dbReference type="Proteomes" id="UP000000657"/>
    </source>
</evidence>
<accession>Q0RUD2</accession>
<dbReference type="FunFam" id="3.30.1330.10:FF:000001">
    <property type="entry name" value="Phosphoribosylformylglycinamidine cyclo-ligase"/>
    <property type="match status" value="1"/>
</dbReference>
<feature type="domain" description="PurM-like N-terminal" evidence="14">
    <location>
        <begin position="75"/>
        <end position="179"/>
    </location>
</feature>
<evidence type="ECO:0000256" key="8">
    <source>
        <dbReference type="ARBA" id="ARBA00031908"/>
    </source>
</evidence>
<dbReference type="EMBL" id="CT573213">
    <property type="protein sequence ID" value="CAJ58810.1"/>
    <property type="molecule type" value="Genomic_DNA"/>
</dbReference>
<evidence type="ECO:0000256" key="5">
    <source>
        <dbReference type="ARBA" id="ARBA00022598"/>
    </source>
</evidence>
<evidence type="ECO:0000313" key="16">
    <source>
        <dbReference type="EMBL" id="CAJ58810.1"/>
    </source>
</evidence>
<dbReference type="SUPFAM" id="SSF55326">
    <property type="entry name" value="PurM N-terminal domain-like"/>
    <property type="match status" value="1"/>
</dbReference>
<dbReference type="OrthoDB" id="9777881at2"/>
<dbReference type="InterPro" id="IPR036676">
    <property type="entry name" value="PurM-like_C_sf"/>
</dbReference>
<dbReference type="STRING" id="326424.FRAAL0129"/>
<dbReference type="HAMAP" id="MF_00741">
    <property type="entry name" value="AIRS"/>
    <property type="match status" value="1"/>
</dbReference>
<evidence type="ECO:0000256" key="13">
    <source>
        <dbReference type="SAM" id="MobiDB-lite"/>
    </source>
</evidence>
<dbReference type="RefSeq" id="WP_011601393.1">
    <property type="nucleotide sequence ID" value="NC_008278.1"/>
</dbReference>
<comment type="subcellular location">
    <subcellularLocation>
        <location evidence="12">Cytoplasm</location>
    </subcellularLocation>
</comment>
<dbReference type="Pfam" id="PF02769">
    <property type="entry name" value="AIRS_C"/>
    <property type="match status" value="1"/>
</dbReference>
<evidence type="ECO:0000256" key="4">
    <source>
        <dbReference type="ARBA" id="ARBA00020367"/>
    </source>
</evidence>
<dbReference type="PANTHER" id="PTHR10520:SF12">
    <property type="entry name" value="TRIFUNCTIONAL PURINE BIOSYNTHETIC PROTEIN ADENOSINE-3"/>
    <property type="match status" value="1"/>
</dbReference>
<comment type="similarity">
    <text evidence="2 12">Belongs to the AIR synthase family.</text>
</comment>
<dbReference type="CDD" id="cd02196">
    <property type="entry name" value="PurM"/>
    <property type="match status" value="1"/>
</dbReference>
<keyword evidence="12" id="KW-0963">Cytoplasm</keyword>
<dbReference type="GO" id="GO:0006189">
    <property type="term" value="P:'de novo' IMP biosynthetic process"/>
    <property type="evidence" value="ECO:0007669"/>
    <property type="project" value="UniProtKB-UniRule"/>
</dbReference>
<dbReference type="GO" id="GO:0004637">
    <property type="term" value="F:phosphoribosylamine-glycine ligase activity"/>
    <property type="evidence" value="ECO:0007669"/>
    <property type="project" value="TreeGrafter"/>
</dbReference>
<dbReference type="GO" id="GO:0005829">
    <property type="term" value="C:cytosol"/>
    <property type="evidence" value="ECO:0007669"/>
    <property type="project" value="TreeGrafter"/>
</dbReference>
<dbReference type="AlphaFoldDB" id="Q0RUD2"/>
<dbReference type="InterPro" id="IPR010918">
    <property type="entry name" value="PurM-like_C_dom"/>
</dbReference>
<evidence type="ECO:0000256" key="11">
    <source>
        <dbReference type="ARBA" id="ARBA00049057"/>
    </source>
</evidence>
<dbReference type="UniPathway" id="UPA00074">
    <property type="reaction ID" value="UER00129"/>
</dbReference>
<comment type="catalytic activity">
    <reaction evidence="11 12">
        <text>2-formamido-N(1)-(5-O-phospho-beta-D-ribosyl)acetamidine + ATP = 5-amino-1-(5-phospho-beta-D-ribosyl)imidazole + ADP + phosphate + H(+)</text>
        <dbReference type="Rhea" id="RHEA:23032"/>
        <dbReference type="ChEBI" id="CHEBI:15378"/>
        <dbReference type="ChEBI" id="CHEBI:30616"/>
        <dbReference type="ChEBI" id="CHEBI:43474"/>
        <dbReference type="ChEBI" id="CHEBI:137981"/>
        <dbReference type="ChEBI" id="CHEBI:147287"/>
        <dbReference type="ChEBI" id="CHEBI:456216"/>
        <dbReference type="EC" id="6.3.3.1"/>
    </reaction>
</comment>
<dbReference type="SUPFAM" id="SSF56042">
    <property type="entry name" value="PurM C-terminal domain-like"/>
    <property type="match status" value="1"/>
</dbReference>
<evidence type="ECO:0000259" key="15">
    <source>
        <dbReference type="Pfam" id="PF02769"/>
    </source>
</evidence>
<dbReference type="Gene3D" id="3.30.1330.10">
    <property type="entry name" value="PurM-like, N-terminal domain"/>
    <property type="match status" value="1"/>
</dbReference>
<dbReference type="Proteomes" id="UP000000657">
    <property type="component" value="Chromosome"/>
</dbReference>
<dbReference type="eggNOG" id="COG0150">
    <property type="taxonomic scope" value="Bacteria"/>
</dbReference>
<evidence type="ECO:0000256" key="9">
    <source>
        <dbReference type="ARBA" id="ARBA00032931"/>
    </source>
</evidence>
<keyword evidence="7 12" id="KW-0067">ATP-binding</keyword>
<dbReference type="InterPro" id="IPR004733">
    <property type="entry name" value="PurM_cligase"/>
</dbReference>
<dbReference type="NCBIfam" id="TIGR00878">
    <property type="entry name" value="purM"/>
    <property type="match status" value="1"/>
</dbReference>
<feature type="region of interest" description="Disordered" evidence="13">
    <location>
        <begin position="367"/>
        <end position="408"/>
    </location>
</feature>
<evidence type="ECO:0000256" key="2">
    <source>
        <dbReference type="ARBA" id="ARBA00010280"/>
    </source>
</evidence>
<proteinExistence type="inferred from homology"/>
<reference evidence="16 17" key="1">
    <citation type="journal article" date="2007" name="Genome Res.">
        <title>Genome characteristics of facultatively symbiotic Frankia sp. strains reflect host range and host plant biogeography.</title>
        <authorList>
            <person name="Normand P."/>
            <person name="Lapierre P."/>
            <person name="Tisa L.S."/>
            <person name="Gogarten J.P."/>
            <person name="Alloisio N."/>
            <person name="Bagnarol E."/>
            <person name="Bassi C.A."/>
            <person name="Berry A.M."/>
            <person name="Bickhart D.M."/>
            <person name="Choisne N."/>
            <person name="Couloux A."/>
            <person name="Cournoyer B."/>
            <person name="Cruveiller S."/>
            <person name="Daubin V."/>
            <person name="Demange N."/>
            <person name="Francino M.P."/>
            <person name="Goltsman E."/>
            <person name="Huang Y."/>
            <person name="Kopp O.R."/>
            <person name="Labarre L."/>
            <person name="Lapidus A."/>
            <person name="Lavire C."/>
            <person name="Marechal J."/>
            <person name="Martinez M."/>
            <person name="Mastronunzio J.E."/>
            <person name="Mullin B.C."/>
            <person name="Niemann J."/>
            <person name="Pujic P."/>
            <person name="Rawnsley T."/>
            <person name="Rouy Z."/>
            <person name="Schenowitz C."/>
            <person name="Sellstedt A."/>
            <person name="Tavares F."/>
            <person name="Tomkins J.P."/>
            <person name="Vallenet D."/>
            <person name="Valverde C."/>
            <person name="Wall L.G."/>
            <person name="Wang Y."/>
            <person name="Medigue C."/>
            <person name="Benson D.R."/>
        </authorList>
    </citation>
    <scope>NUCLEOTIDE SEQUENCE [LARGE SCALE GENOMIC DNA]</scope>
    <source>
        <strain evidence="17">DSM 45986 / CECT 9034 / ACN14a</strain>
    </source>
</reference>
<dbReference type="GO" id="GO:0005524">
    <property type="term" value="F:ATP binding"/>
    <property type="evidence" value="ECO:0007669"/>
    <property type="project" value="UniProtKB-KW"/>
</dbReference>
<evidence type="ECO:0000256" key="3">
    <source>
        <dbReference type="ARBA" id="ARBA00013047"/>
    </source>
</evidence>
<dbReference type="Gene3D" id="3.90.650.10">
    <property type="entry name" value="PurM-like C-terminal domain"/>
    <property type="match status" value="1"/>
</dbReference>
<evidence type="ECO:0000256" key="6">
    <source>
        <dbReference type="ARBA" id="ARBA00022741"/>
    </source>
</evidence>
<dbReference type="Pfam" id="PF00586">
    <property type="entry name" value="AIRS"/>
    <property type="match status" value="1"/>
</dbReference>
<dbReference type="InterPro" id="IPR016188">
    <property type="entry name" value="PurM-like_N"/>
</dbReference>
<feature type="domain" description="PurM-like C-terminal" evidence="15">
    <location>
        <begin position="191"/>
        <end position="366"/>
    </location>
</feature>
<dbReference type="InterPro" id="IPR036921">
    <property type="entry name" value="PurM-like_N_sf"/>
</dbReference>
<dbReference type="PANTHER" id="PTHR10520">
    <property type="entry name" value="TRIFUNCTIONAL PURINE BIOSYNTHETIC PROTEIN ADENOSINE-3-RELATED"/>
    <property type="match status" value="1"/>
</dbReference>
<keyword evidence="6 12" id="KW-0547">Nucleotide-binding</keyword>
<protein>
    <recommendedName>
        <fullName evidence="4 12">Phosphoribosylformylglycinamidine cyclo-ligase</fullName>
        <ecNumber evidence="3 12">6.3.3.1</ecNumber>
    </recommendedName>
    <alternativeName>
        <fullName evidence="9 12">AIR synthase</fullName>
    </alternativeName>
    <alternativeName>
        <fullName evidence="10 12">AIRS</fullName>
    </alternativeName>
    <alternativeName>
        <fullName evidence="8 12">Phosphoribosyl-aminoimidazole synthetase</fullName>
    </alternativeName>
</protein>
<evidence type="ECO:0000256" key="12">
    <source>
        <dbReference type="HAMAP-Rule" id="MF_00741"/>
    </source>
</evidence>
<dbReference type="HOGENOM" id="CLU_047116_0_0_11"/>